<dbReference type="GO" id="GO:0004239">
    <property type="term" value="F:initiator methionyl aminopeptidase activity"/>
    <property type="evidence" value="ECO:0007669"/>
    <property type="project" value="UniProtKB-UniRule"/>
</dbReference>
<feature type="binding site" evidence="5">
    <location>
        <position position="234"/>
    </location>
    <ligand>
        <name>a divalent metal cation</name>
        <dbReference type="ChEBI" id="CHEBI:60240"/>
        <label>2</label>
        <note>catalytic</note>
    </ligand>
</feature>
<sequence>MIVLRNCTYSVCMHLKSFLRTSSHELQAKYPYSIVKPWRVSSLRTVPDHILRPQYAVTGIVNKMGDEIEIKNQTQIEGMREAGRVARHVMNSIAANLKVGVTTDEIDQVAHETCLSLNAYPSPLHYRNFPKSICSSVNNVACHGIPDARPLEDGDIVSMDVTVFYKGFHGDTAETFLIGEVDRQGKQLVEAAKQCRDAGISICRPGARFCDIGNSICREADRLGFSVIPYFCGHGIGSYFHGPPDIFHIEHEDDAIMLEGMTFTIEPILSEGSYEITVLSDRWTAVSVDGSRSAQFEHTVLITSDGMEWRSLLNETAQIQIHHSFDNSCPDNSRTHLYHGVQRRSQQIM</sequence>
<evidence type="ECO:0000313" key="8">
    <source>
        <dbReference type="EMBL" id="KAL3866863.1"/>
    </source>
</evidence>
<dbReference type="PANTHER" id="PTHR43330">
    <property type="entry name" value="METHIONINE AMINOPEPTIDASE"/>
    <property type="match status" value="1"/>
</dbReference>
<feature type="binding site" evidence="5">
    <location>
        <position position="160"/>
    </location>
    <ligand>
        <name>a divalent metal cation</name>
        <dbReference type="ChEBI" id="CHEBI:60240"/>
        <label>1</label>
    </ligand>
</feature>
<dbReference type="NCBIfam" id="TIGR00500">
    <property type="entry name" value="met_pdase_I"/>
    <property type="match status" value="1"/>
</dbReference>
<evidence type="ECO:0000259" key="7">
    <source>
        <dbReference type="Pfam" id="PF00557"/>
    </source>
</evidence>
<organism evidence="8 9">
    <name type="scientific">Sinanodonta woodiana</name>
    <name type="common">Chinese pond mussel</name>
    <name type="synonym">Anodonta woodiana</name>
    <dbReference type="NCBI Taxonomy" id="1069815"/>
    <lineage>
        <taxon>Eukaryota</taxon>
        <taxon>Metazoa</taxon>
        <taxon>Spiralia</taxon>
        <taxon>Lophotrochozoa</taxon>
        <taxon>Mollusca</taxon>
        <taxon>Bivalvia</taxon>
        <taxon>Autobranchia</taxon>
        <taxon>Heteroconchia</taxon>
        <taxon>Palaeoheterodonta</taxon>
        <taxon>Unionida</taxon>
        <taxon>Unionoidea</taxon>
        <taxon>Unionidae</taxon>
        <taxon>Unioninae</taxon>
        <taxon>Sinanodonta</taxon>
    </lineage>
</organism>
<evidence type="ECO:0000256" key="3">
    <source>
        <dbReference type="ARBA" id="ARBA00022723"/>
    </source>
</evidence>
<proteinExistence type="inferred from homology"/>
<keyword evidence="2 5" id="KW-0645">Protease</keyword>
<evidence type="ECO:0000256" key="2">
    <source>
        <dbReference type="ARBA" id="ARBA00022670"/>
    </source>
</evidence>
<dbReference type="InterPro" id="IPR000994">
    <property type="entry name" value="Pept_M24"/>
</dbReference>
<feature type="binding site" evidence="5">
    <location>
        <position position="241"/>
    </location>
    <ligand>
        <name>substrate</name>
    </ligand>
</feature>
<dbReference type="AlphaFoldDB" id="A0ABD3W2C4"/>
<dbReference type="SUPFAM" id="SSF55920">
    <property type="entry name" value="Creatinase/aminopeptidase"/>
    <property type="match status" value="1"/>
</dbReference>
<comment type="catalytic activity">
    <reaction evidence="5 6">
        <text>Release of N-terminal amino acids, preferentially methionine, from peptides and arylamides.</text>
        <dbReference type="EC" id="3.4.11.18"/>
    </reaction>
</comment>
<gene>
    <name evidence="8" type="ORF">ACJMK2_044118</name>
</gene>
<reference evidence="8 9" key="1">
    <citation type="submission" date="2024-11" db="EMBL/GenBank/DDBJ databases">
        <title>Chromosome-level genome assembly of the freshwater bivalve Anodonta woodiana.</title>
        <authorList>
            <person name="Chen X."/>
        </authorList>
    </citation>
    <scope>NUCLEOTIDE SEQUENCE [LARGE SCALE GENOMIC DNA]</scope>
    <source>
        <strain evidence="8">MN2024</strain>
        <tissue evidence="8">Gills</tissue>
    </source>
</reference>
<comment type="caution">
    <text evidence="8">The sequence shown here is derived from an EMBL/GenBank/DDBJ whole genome shotgun (WGS) entry which is preliminary data.</text>
</comment>
<dbReference type="Pfam" id="PF00557">
    <property type="entry name" value="Peptidase_M24"/>
    <property type="match status" value="1"/>
</dbReference>
<keyword evidence="1 5" id="KW-0031">Aminopeptidase</keyword>
<evidence type="ECO:0000256" key="6">
    <source>
        <dbReference type="RuleBase" id="RU003653"/>
    </source>
</evidence>
<dbReference type="InterPro" id="IPR001714">
    <property type="entry name" value="Pept_M24_MAP"/>
</dbReference>
<evidence type="ECO:0000256" key="1">
    <source>
        <dbReference type="ARBA" id="ARBA00022438"/>
    </source>
</evidence>
<dbReference type="EC" id="3.4.11.18" evidence="6"/>
<feature type="binding site" evidence="5">
    <location>
        <position position="266"/>
    </location>
    <ligand>
        <name>a divalent metal cation</name>
        <dbReference type="ChEBI" id="CHEBI:60240"/>
        <label>2</label>
        <note>catalytic</note>
    </ligand>
</feature>
<dbReference type="CDD" id="cd01086">
    <property type="entry name" value="MetAP1"/>
    <property type="match status" value="1"/>
</dbReference>
<accession>A0ABD3W2C4</accession>
<feature type="binding site" evidence="5">
    <location>
        <position position="297"/>
    </location>
    <ligand>
        <name>a divalent metal cation</name>
        <dbReference type="ChEBI" id="CHEBI:60240"/>
        <label>1</label>
    </ligand>
</feature>
<dbReference type="EMBL" id="JBJQND010000009">
    <property type="protein sequence ID" value="KAL3866863.1"/>
    <property type="molecule type" value="Genomic_DNA"/>
</dbReference>
<feature type="binding site" evidence="5">
    <location>
        <position position="297"/>
    </location>
    <ligand>
        <name>a divalent metal cation</name>
        <dbReference type="ChEBI" id="CHEBI:60240"/>
        <label>2</label>
        <note>catalytic</note>
    </ligand>
</feature>
<dbReference type="HAMAP" id="MF_01974">
    <property type="entry name" value="MetAP_1"/>
    <property type="match status" value="1"/>
</dbReference>
<keyword evidence="3 5" id="KW-0479">Metal-binding</keyword>
<feature type="binding site" evidence="5">
    <location>
        <position position="143"/>
    </location>
    <ligand>
        <name>substrate</name>
    </ligand>
</feature>
<evidence type="ECO:0000313" key="9">
    <source>
        <dbReference type="Proteomes" id="UP001634394"/>
    </source>
</evidence>
<protein>
    <recommendedName>
        <fullName evidence="6">Methionine aminopeptidase</fullName>
        <ecNumber evidence="6">3.4.11.18</ecNumber>
    </recommendedName>
</protein>
<dbReference type="InterPro" id="IPR036005">
    <property type="entry name" value="Creatinase/aminopeptidase-like"/>
</dbReference>
<keyword evidence="4 5" id="KW-0378">Hydrolase</keyword>
<feature type="domain" description="Peptidase M24" evidence="7">
    <location>
        <begin position="77"/>
        <end position="303"/>
    </location>
</feature>
<feature type="binding site" evidence="5">
    <location>
        <position position="171"/>
    </location>
    <ligand>
        <name>a divalent metal cation</name>
        <dbReference type="ChEBI" id="CHEBI:60240"/>
        <label>1</label>
    </ligand>
</feature>
<dbReference type="PRINTS" id="PR00599">
    <property type="entry name" value="MAPEPTIDASE"/>
</dbReference>
<comment type="similarity">
    <text evidence="5">Belongs to the peptidase M24A family. Methionine aminopeptidase type 1 subfamily.</text>
</comment>
<dbReference type="InterPro" id="IPR002467">
    <property type="entry name" value="Pept_M24A_MAP1"/>
</dbReference>
<dbReference type="GO" id="GO:0006508">
    <property type="term" value="P:proteolysis"/>
    <property type="evidence" value="ECO:0007669"/>
    <property type="project" value="UniProtKB-KW"/>
</dbReference>
<comment type="function">
    <text evidence="6">Cotranslationally removes the N-terminal methionine from nascent proteins. The N-terminal methionine is often cleaved when the second residue in the primary sequence is small and uncharged (Met-Ala-, Cys, Gly, Pro, Ser, Thr, or Val).</text>
</comment>
<dbReference type="Gene3D" id="3.90.230.10">
    <property type="entry name" value="Creatinase/methionine aminopeptidase superfamily"/>
    <property type="match status" value="1"/>
</dbReference>
<comment type="cofactor">
    <cofactor evidence="5">
        <name>Co(2+)</name>
        <dbReference type="ChEBI" id="CHEBI:48828"/>
    </cofactor>
    <cofactor evidence="5">
        <name>Zn(2+)</name>
        <dbReference type="ChEBI" id="CHEBI:29105"/>
    </cofactor>
    <cofactor evidence="5">
        <name>Mn(2+)</name>
        <dbReference type="ChEBI" id="CHEBI:29035"/>
    </cofactor>
    <cofactor evidence="5">
        <name>Fe(2+)</name>
        <dbReference type="ChEBI" id="CHEBI:29033"/>
    </cofactor>
    <text evidence="5">Binds 2 divalent metal cations per subunit. Has a high-affinity and a low affinity metal-binding site. The true nature of the physiological cofactor is under debate. The enzyme is active with cobalt, zinc, manganese or divalent iron ions. Most likely, methionine aminopeptidases function as mononuclear Fe(2+)-metalloproteases under physiological conditions, and the catalytically relevant metal-binding site has been assigned to the histidine-containing high-affinity site.</text>
</comment>
<dbReference type="GO" id="GO:0046872">
    <property type="term" value="F:metal ion binding"/>
    <property type="evidence" value="ECO:0007669"/>
    <property type="project" value="UniProtKB-UniRule"/>
</dbReference>
<evidence type="ECO:0000256" key="5">
    <source>
        <dbReference type="HAMAP-Rule" id="MF_03174"/>
    </source>
</evidence>
<evidence type="ECO:0000256" key="4">
    <source>
        <dbReference type="ARBA" id="ARBA00022801"/>
    </source>
</evidence>
<dbReference type="Proteomes" id="UP001634394">
    <property type="component" value="Unassembled WGS sequence"/>
</dbReference>
<keyword evidence="9" id="KW-1185">Reference proteome</keyword>
<dbReference type="GO" id="GO:0070006">
    <property type="term" value="F:metalloaminopeptidase activity"/>
    <property type="evidence" value="ECO:0007669"/>
    <property type="project" value="UniProtKB-UniRule"/>
</dbReference>
<name>A0ABD3W2C4_SINWO</name>
<dbReference type="PANTHER" id="PTHR43330:SF8">
    <property type="entry name" value="METHIONINE AMINOPEPTIDASE 1D, MITOCHONDRIAL"/>
    <property type="match status" value="1"/>
</dbReference>
<feature type="binding site" evidence="5">
    <location>
        <position position="171"/>
    </location>
    <ligand>
        <name>a divalent metal cation</name>
        <dbReference type="ChEBI" id="CHEBI:60240"/>
        <label>2</label>
        <note>catalytic</note>
    </ligand>
</feature>